<dbReference type="InterPro" id="IPR001584">
    <property type="entry name" value="Integrase_cat-core"/>
</dbReference>
<dbReference type="InterPro" id="IPR041588">
    <property type="entry name" value="Integrase_H2C2"/>
</dbReference>
<dbReference type="STRING" id="6335.A0A0V1L6E8"/>
<evidence type="ECO:0000256" key="1">
    <source>
        <dbReference type="ARBA" id="ARBA00012493"/>
    </source>
</evidence>
<dbReference type="GO" id="GO:0003676">
    <property type="term" value="F:nucleic acid binding"/>
    <property type="evidence" value="ECO:0007669"/>
    <property type="project" value="InterPro"/>
</dbReference>
<dbReference type="PROSITE" id="PS50994">
    <property type="entry name" value="INTEGRASE"/>
    <property type="match status" value="1"/>
</dbReference>
<evidence type="ECO:0000313" key="4">
    <source>
        <dbReference type="Proteomes" id="UP000054721"/>
    </source>
</evidence>
<gene>
    <name evidence="3" type="primary">K02A2.6</name>
    <name evidence="3" type="ORF">T02_1944</name>
</gene>
<organism evidence="3 4">
    <name type="scientific">Trichinella nativa</name>
    <dbReference type="NCBI Taxonomy" id="6335"/>
    <lineage>
        <taxon>Eukaryota</taxon>
        <taxon>Metazoa</taxon>
        <taxon>Ecdysozoa</taxon>
        <taxon>Nematoda</taxon>
        <taxon>Enoplea</taxon>
        <taxon>Dorylaimia</taxon>
        <taxon>Trichinellida</taxon>
        <taxon>Trichinellidae</taxon>
        <taxon>Trichinella</taxon>
    </lineage>
</organism>
<comment type="caution">
    <text evidence="3">The sequence shown here is derived from an EMBL/GenBank/DDBJ whole genome shotgun (WGS) entry which is preliminary data.</text>
</comment>
<dbReference type="Gene3D" id="3.30.420.10">
    <property type="entry name" value="Ribonuclease H-like superfamily/Ribonuclease H"/>
    <property type="match status" value="1"/>
</dbReference>
<evidence type="ECO:0000259" key="2">
    <source>
        <dbReference type="PROSITE" id="PS50994"/>
    </source>
</evidence>
<dbReference type="AlphaFoldDB" id="A0A0V1L6E8"/>
<dbReference type="GO" id="GO:0015074">
    <property type="term" value="P:DNA integration"/>
    <property type="evidence" value="ECO:0007669"/>
    <property type="project" value="InterPro"/>
</dbReference>
<name>A0A0V1L6E8_9BILA</name>
<feature type="domain" description="Integrase catalytic" evidence="2">
    <location>
        <begin position="45"/>
        <end position="197"/>
    </location>
</feature>
<dbReference type="InterPro" id="IPR050951">
    <property type="entry name" value="Retrovirus_Pol_polyprotein"/>
</dbReference>
<dbReference type="FunFam" id="3.30.420.10:FF:000063">
    <property type="entry name" value="Retrovirus-related Pol polyprotein from transposon 297-like Protein"/>
    <property type="match status" value="1"/>
</dbReference>
<evidence type="ECO:0000313" key="3">
    <source>
        <dbReference type="EMBL" id="KRZ54965.1"/>
    </source>
</evidence>
<accession>A0A0V1L6E8</accession>
<dbReference type="Proteomes" id="UP000054721">
    <property type="component" value="Unassembled WGS sequence"/>
</dbReference>
<dbReference type="PANTHER" id="PTHR37984">
    <property type="entry name" value="PROTEIN CBG26694"/>
    <property type="match status" value="1"/>
</dbReference>
<dbReference type="Pfam" id="PF00665">
    <property type="entry name" value="rve"/>
    <property type="match status" value="1"/>
</dbReference>
<dbReference type="PANTHER" id="PTHR37984:SF5">
    <property type="entry name" value="PROTEIN NYNRIN-LIKE"/>
    <property type="match status" value="1"/>
</dbReference>
<dbReference type="SUPFAM" id="SSF53098">
    <property type="entry name" value="Ribonuclease H-like"/>
    <property type="match status" value="1"/>
</dbReference>
<dbReference type="GO" id="GO:0003964">
    <property type="term" value="F:RNA-directed DNA polymerase activity"/>
    <property type="evidence" value="ECO:0007669"/>
    <property type="project" value="UniProtKB-EC"/>
</dbReference>
<dbReference type="EC" id="2.7.7.49" evidence="1"/>
<dbReference type="InterPro" id="IPR012337">
    <property type="entry name" value="RNaseH-like_sf"/>
</dbReference>
<keyword evidence="4" id="KW-1185">Reference proteome</keyword>
<dbReference type="InterPro" id="IPR036397">
    <property type="entry name" value="RNaseH_sf"/>
</dbReference>
<dbReference type="EMBL" id="JYDW01000126">
    <property type="protein sequence ID" value="KRZ54965.1"/>
    <property type="molecule type" value="Genomic_DNA"/>
</dbReference>
<reference evidence="3 4" key="1">
    <citation type="submission" date="2015-05" db="EMBL/GenBank/DDBJ databases">
        <title>Evolution of Trichinella species and genotypes.</title>
        <authorList>
            <person name="Korhonen P.K."/>
            <person name="Edoardo P."/>
            <person name="Giuseppe L.R."/>
            <person name="Gasser R.B."/>
        </authorList>
    </citation>
    <scope>NUCLEOTIDE SEQUENCE [LARGE SCALE GENOMIC DNA]</scope>
    <source>
        <strain evidence="3">ISS10</strain>
    </source>
</reference>
<protein>
    <recommendedName>
        <fullName evidence="1">RNA-directed DNA polymerase</fullName>
        <ecNumber evidence="1">2.7.7.49</ecNumber>
    </recommendedName>
</protein>
<proteinExistence type="predicted"/>
<dbReference type="Pfam" id="PF17921">
    <property type="entry name" value="Integrase_H2C2"/>
    <property type="match status" value="1"/>
</dbReference>
<sequence>MVSMARQFCWWPAMNKDIEMKVQSCEGCATAQKNPAKVAVEPWEVADRPWKRIHVHFAGPVNGKMFMIVVDAHSKWSEVLHMPHITTELTIESLKAILARFGFPEVLASDNGTQFTATQFTIFCAENGIPHVTSVPYHAQSNGQVEIFIDTFKRALKKSTNDRRPQKDRLREFLMTYRITPHQSTVLTLSEMFLKRRIRTVLDLMFPRGIDNLEEQMRKMENTSGNRADRQFKIGETVMVHDYTRDRKLWREGRKRHTNQMRHKNTEIADGQEEKDNEMGLLLDEALPTGNSPNPAVVATTFPRWIVTLSPEGFSSWTGTHPSLGCTTALAMATGSLPLGRRSNNHGPWHLSAEVVLAMTQHSVKEAK</sequence>
<dbReference type="OrthoDB" id="5851910at2759"/>